<sequence length="93" mass="10415">MRSARDRFPLTGCLGSNPNLGVNFTVISPTISPSLFTEEQSTIFAFVDVLYAEGLSEAGIIKYLSHLNILSPVLRITEMEYKKRNDFPANVQY</sequence>
<reference evidence="2" key="1">
    <citation type="submission" date="2012-02" db="EMBL/GenBank/DDBJ databases">
        <title>Complete sequence of chromosome of Methanomethylovorans hollandica DSM 15978.</title>
        <authorList>
            <person name="Lucas S."/>
            <person name="Copeland A."/>
            <person name="Lapidus A."/>
            <person name="Glavina del Rio T."/>
            <person name="Dalin E."/>
            <person name="Tice H."/>
            <person name="Bruce D."/>
            <person name="Goodwin L."/>
            <person name="Pitluck S."/>
            <person name="Peters L."/>
            <person name="Mikhailova N."/>
            <person name="Held B."/>
            <person name="Kyrpides N."/>
            <person name="Mavromatis K."/>
            <person name="Ivanova N."/>
            <person name="Brettin T."/>
            <person name="Detter J.C."/>
            <person name="Han C."/>
            <person name="Larimer F."/>
            <person name="Land M."/>
            <person name="Hauser L."/>
            <person name="Markowitz V."/>
            <person name="Cheng J.-F."/>
            <person name="Hugenholtz P."/>
            <person name="Woyke T."/>
            <person name="Wu D."/>
            <person name="Spring S."/>
            <person name="Schroeder M."/>
            <person name="Brambilla E."/>
            <person name="Klenk H.-P."/>
            <person name="Eisen J.A."/>
        </authorList>
    </citation>
    <scope>NUCLEOTIDE SEQUENCE [LARGE SCALE GENOMIC DNA]</scope>
    <source>
        <strain evidence="2">DSM 15978 / NBRC 107637 / DMS1</strain>
    </source>
</reference>
<dbReference type="Proteomes" id="UP000010866">
    <property type="component" value="Chromosome"/>
</dbReference>
<keyword evidence="2" id="KW-1185">Reference proteome</keyword>
<evidence type="ECO:0000313" key="1">
    <source>
        <dbReference type="EMBL" id="AGB48663.1"/>
    </source>
</evidence>
<proteinExistence type="predicted"/>
<evidence type="ECO:0000313" key="2">
    <source>
        <dbReference type="Proteomes" id="UP000010866"/>
    </source>
</evidence>
<name>L0KX61_METHD</name>
<dbReference type="AlphaFoldDB" id="L0KX61"/>
<dbReference type="HOGENOM" id="CLU_2392896_0_0_2"/>
<dbReference type="EMBL" id="CP003362">
    <property type="protein sequence ID" value="AGB48663.1"/>
    <property type="molecule type" value="Genomic_DNA"/>
</dbReference>
<accession>L0KX61</accession>
<gene>
    <name evidence="1" type="ordered locus">Metho_0393</name>
</gene>
<organism evidence="1 2">
    <name type="scientific">Methanomethylovorans hollandica (strain DSM 15978 / NBRC 107637 / DMS1)</name>
    <dbReference type="NCBI Taxonomy" id="867904"/>
    <lineage>
        <taxon>Archaea</taxon>
        <taxon>Methanobacteriati</taxon>
        <taxon>Methanobacteriota</taxon>
        <taxon>Stenosarchaea group</taxon>
        <taxon>Methanomicrobia</taxon>
        <taxon>Methanosarcinales</taxon>
        <taxon>Methanosarcinaceae</taxon>
        <taxon>Methanomethylovorans</taxon>
    </lineage>
</organism>
<dbReference type="STRING" id="867904.Metho_0393"/>
<dbReference type="KEGG" id="mhz:Metho_0393"/>
<protein>
    <submittedName>
        <fullName evidence="1">Uncharacterized protein</fullName>
    </submittedName>
</protein>